<keyword evidence="2" id="KW-1185">Reference proteome</keyword>
<dbReference type="EMBL" id="BAAABX010000055">
    <property type="protein sequence ID" value="GAA0422520.1"/>
    <property type="molecule type" value="Genomic_DNA"/>
</dbReference>
<organism evidence="1 2">
    <name type="scientific">Streptomyces luteireticuli</name>
    <dbReference type="NCBI Taxonomy" id="173858"/>
    <lineage>
        <taxon>Bacteria</taxon>
        <taxon>Bacillati</taxon>
        <taxon>Actinomycetota</taxon>
        <taxon>Actinomycetes</taxon>
        <taxon>Kitasatosporales</taxon>
        <taxon>Streptomycetaceae</taxon>
        <taxon>Streptomyces</taxon>
    </lineage>
</organism>
<sequence length="238" mass="25735">MPTATGAPDQLPGTHRRLIADAMSVGSPYALVLAGGYAMRVHGLTDRASAGVTLATESQAAMADIAAGVRTGLRERGWRVRDVETGPLSARLRVTCPDTDEECPLDLLKETMWRPPVVTGLGPVLAVEDVVGTRVRALAERGLARDLVDVHGASARWPAAELEEFGRRHARGPDGFDLTDLRARLEGAEWIDDRAFAAHGLDEEAVAGLRRWAQQWADDLGERIVEEAPYEDGRDPEG</sequence>
<comment type="caution">
    <text evidence="1">The sequence shown here is derived from an EMBL/GenBank/DDBJ whole genome shotgun (WGS) entry which is preliminary data.</text>
</comment>
<accession>A0ABP3ISD3</accession>
<dbReference type="Proteomes" id="UP001500879">
    <property type="component" value="Unassembled WGS sequence"/>
</dbReference>
<gene>
    <name evidence="1" type="ORF">GCM10010357_49910</name>
</gene>
<dbReference type="RefSeq" id="WP_344028391.1">
    <property type="nucleotide sequence ID" value="NZ_BAAABX010000055.1"/>
</dbReference>
<reference evidence="2" key="1">
    <citation type="journal article" date="2019" name="Int. J. Syst. Evol. Microbiol.">
        <title>The Global Catalogue of Microorganisms (GCM) 10K type strain sequencing project: providing services to taxonomists for standard genome sequencing and annotation.</title>
        <authorList>
            <consortium name="The Broad Institute Genomics Platform"/>
            <consortium name="The Broad Institute Genome Sequencing Center for Infectious Disease"/>
            <person name="Wu L."/>
            <person name="Ma J."/>
        </authorList>
    </citation>
    <scope>NUCLEOTIDE SEQUENCE [LARGE SCALE GENOMIC DNA]</scope>
    <source>
        <strain evidence="2">JCM 4788</strain>
    </source>
</reference>
<name>A0ABP3ISD3_9ACTN</name>
<protein>
    <recommendedName>
        <fullName evidence="3">Nucleotidyl transferase AbiEii/AbiGii toxin family protein</fullName>
    </recommendedName>
</protein>
<evidence type="ECO:0008006" key="3">
    <source>
        <dbReference type="Google" id="ProtNLM"/>
    </source>
</evidence>
<proteinExistence type="predicted"/>
<dbReference type="Pfam" id="PF08843">
    <property type="entry name" value="AbiEii"/>
    <property type="match status" value="1"/>
</dbReference>
<dbReference type="InterPro" id="IPR014942">
    <property type="entry name" value="AbiEii"/>
</dbReference>
<evidence type="ECO:0000313" key="1">
    <source>
        <dbReference type="EMBL" id="GAA0422520.1"/>
    </source>
</evidence>
<evidence type="ECO:0000313" key="2">
    <source>
        <dbReference type="Proteomes" id="UP001500879"/>
    </source>
</evidence>